<dbReference type="InterPro" id="IPR036925">
    <property type="entry name" value="TIF_IF2_dom3_sf"/>
</dbReference>
<dbReference type="GO" id="GO:0005525">
    <property type="term" value="F:GTP binding"/>
    <property type="evidence" value="ECO:0007669"/>
    <property type="project" value="UniProtKB-KW"/>
</dbReference>
<dbReference type="CDD" id="cd01887">
    <property type="entry name" value="IF2_eIF5B"/>
    <property type="match status" value="1"/>
</dbReference>
<dbReference type="PROSITE" id="PS01176">
    <property type="entry name" value="IF2"/>
    <property type="match status" value="1"/>
</dbReference>
<dbReference type="GO" id="GO:0003924">
    <property type="term" value="F:GTPase activity"/>
    <property type="evidence" value="ECO:0007669"/>
    <property type="project" value="InterPro"/>
</dbReference>
<dbReference type="SUPFAM" id="SSF50447">
    <property type="entry name" value="Translation proteins"/>
    <property type="match status" value="2"/>
</dbReference>
<keyword evidence="10" id="KW-0150">Chloroplast</keyword>
<dbReference type="InterPro" id="IPR009000">
    <property type="entry name" value="Transl_B-barrel_sf"/>
</dbReference>
<dbReference type="Gene3D" id="3.40.50.300">
    <property type="entry name" value="P-loop containing nucleotide triphosphate hydrolases"/>
    <property type="match status" value="1"/>
</dbReference>
<evidence type="ECO:0000259" key="8">
    <source>
        <dbReference type="PROSITE" id="PS51722"/>
    </source>
</evidence>
<dbReference type="GO" id="GO:0005829">
    <property type="term" value="C:cytosol"/>
    <property type="evidence" value="ECO:0007669"/>
    <property type="project" value="TreeGrafter"/>
</dbReference>
<proteinExistence type="inferred from homology"/>
<evidence type="ECO:0000256" key="5">
    <source>
        <dbReference type="ARBA" id="ARBA00023134"/>
    </source>
</evidence>
<geneLocation type="plastid" evidence="9"/>
<evidence type="ECO:0000256" key="3">
    <source>
        <dbReference type="ARBA" id="ARBA00022741"/>
    </source>
</evidence>
<protein>
    <recommendedName>
        <fullName evidence="7">Translation initiation factor IF-2, chloroplastic</fullName>
    </recommendedName>
</protein>
<dbReference type="PROSITE" id="PS51722">
    <property type="entry name" value="G_TR_2"/>
    <property type="match status" value="1"/>
</dbReference>
<dbReference type="CDD" id="cd03702">
    <property type="entry name" value="IF2_mtIF2_II"/>
    <property type="match status" value="1"/>
</dbReference>
<dbReference type="FunFam" id="2.40.30.10:FF:000008">
    <property type="entry name" value="Translation initiation factor IF-2"/>
    <property type="match status" value="1"/>
</dbReference>
<dbReference type="PRINTS" id="PR00315">
    <property type="entry name" value="ELONGATNFCT"/>
</dbReference>
<keyword evidence="9" id="KW-0934">Plastid</keyword>
<gene>
    <name evidence="9" type="primary">infB</name>
    <name evidence="9" type="ORF">Thor_034</name>
</gene>
<dbReference type="PANTHER" id="PTHR43381">
    <property type="entry name" value="TRANSLATION INITIATION FACTOR IF-2-RELATED"/>
    <property type="match status" value="1"/>
</dbReference>
<dbReference type="GO" id="GO:0003743">
    <property type="term" value="F:translation initiation factor activity"/>
    <property type="evidence" value="ECO:0007669"/>
    <property type="project" value="UniProtKB-KW"/>
</dbReference>
<dbReference type="GeneID" id="29072731"/>
<evidence type="ECO:0000256" key="6">
    <source>
        <dbReference type="ARBA" id="ARBA00025162"/>
    </source>
</evidence>
<dbReference type="EMBL" id="KX284714">
    <property type="protein sequence ID" value="AOM65326.1"/>
    <property type="molecule type" value="Genomic_DNA"/>
</dbReference>
<keyword evidence="2 9" id="KW-0396">Initiation factor</keyword>
<dbReference type="RefSeq" id="YP_009296391.1">
    <property type="nucleotide sequence ID" value="NC_031171.1"/>
</dbReference>
<dbReference type="SUPFAM" id="SSF52156">
    <property type="entry name" value="Initiation factor IF2/eIF5b, domain 3"/>
    <property type="match status" value="1"/>
</dbReference>
<evidence type="ECO:0000256" key="7">
    <source>
        <dbReference type="ARBA" id="ARBA00044105"/>
    </source>
</evidence>
<evidence type="ECO:0000256" key="1">
    <source>
        <dbReference type="ARBA" id="ARBA00007733"/>
    </source>
</evidence>
<dbReference type="Gene3D" id="2.40.30.10">
    <property type="entry name" value="Translation factors"/>
    <property type="match status" value="2"/>
</dbReference>
<evidence type="ECO:0000256" key="2">
    <source>
        <dbReference type="ARBA" id="ARBA00022540"/>
    </source>
</evidence>
<dbReference type="InterPro" id="IPR000178">
    <property type="entry name" value="TF_IF2_bacterial-like"/>
</dbReference>
<dbReference type="InterPro" id="IPR006847">
    <property type="entry name" value="IF2_N"/>
</dbReference>
<feature type="domain" description="Tr-type G" evidence="8">
    <location>
        <begin position="254"/>
        <end position="427"/>
    </location>
</feature>
<comment type="function">
    <text evidence="6">One of the essential components for the initiation of protein synthesis. Protects formylmethionyl-tRNA from spontaneous hydrolysis and promotes its binding to the 30S ribosomal subunits. Also involved in the hydrolysis of GTP during the formation of the 70S ribosomal complex.</text>
</comment>
<dbReference type="PANTHER" id="PTHR43381:SF5">
    <property type="entry name" value="TR-TYPE G DOMAIN-CONTAINING PROTEIN"/>
    <property type="match status" value="1"/>
</dbReference>
<dbReference type="CDD" id="cd03692">
    <property type="entry name" value="mtIF2_IVc"/>
    <property type="match status" value="1"/>
</dbReference>
<dbReference type="EMBL" id="KY083065">
    <property type="protein sequence ID" value="ARX95886.1"/>
    <property type="molecule type" value="Genomic_DNA"/>
</dbReference>
<dbReference type="Pfam" id="PF11987">
    <property type="entry name" value="IF-2"/>
    <property type="match status" value="1"/>
</dbReference>
<keyword evidence="3" id="KW-0547">Nucleotide-binding</keyword>
<comment type="similarity">
    <text evidence="1">Belongs to the TRAFAC class translation factor GTPase superfamily. Classic translation factor GTPase family. IF-2 subfamily.</text>
</comment>
<dbReference type="InterPro" id="IPR044145">
    <property type="entry name" value="IF2_II"/>
</dbReference>
<organism evidence="9">
    <name type="scientific">Thorea hispida</name>
    <dbReference type="NCBI Taxonomy" id="202687"/>
    <lineage>
        <taxon>Eukaryota</taxon>
        <taxon>Rhodophyta</taxon>
        <taxon>Florideophyceae</taxon>
        <taxon>Nemaliophycidae</taxon>
        <taxon>Thoreales</taxon>
        <taxon>Thoreaceae</taxon>
        <taxon>Thorea</taxon>
    </lineage>
</organism>
<reference evidence="10" key="1">
    <citation type="submission" date="2016-11" db="EMBL/GenBank/DDBJ databases">
        <title>Complete Chloroplast Genome of Thorea hispida.</title>
        <authorList>
            <person name="Nan F."/>
            <person name="Xie S."/>
        </authorList>
    </citation>
    <scope>NUCLEOTIDE SEQUENCE</scope>
</reference>
<dbReference type="FunFam" id="3.40.50.300:FF:000019">
    <property type="entry name" value="Translation initiation factor IF-2"/>
    <property type="match status" value="1"/>
</dbReference>
<dbReference type="AlphaFoldDB" id="A0A1C9CAC4"/>
<dbReference type="Gene3D" id="3.40.50.10050">
    <property type="entry name" value="Translation initiation factor IF- 2, domain 3"/>
    <property type="match status" value="1"/>
</dbReference>
<dbReference type="SUPFAM" id="SSF52540">
    <property type="entry name" value="P-loop containing nucleoside triphosphate hydrolases"/>
    <property type="match status" value="1"/>
</dbReference>
<evidence type="ECO:0000313" key="10">
    <source>
        <dbReference type="EMBL" id="ARX95886.1"/>
    </source>
</evidence>
<dbReference type="NCBIfam" id="TIGR00487">
    <property type="entry name" value="IF-2"/>
    <property type="match status" value="1"/>
</dbReference>
<dbReference type="InterPro" id="IPR000795">
    <property type="entry name" value="T_Tr_GTP-bd_dom"/>
</dbReference>
<dbReference type="Pfam" id="PF04760">
    <property type="entry name" value="IF2_N"/>
    <property type="match status" value="1"/>
</dbReference>
<dbReference type="InterPro" id="IPR005225">
    <property type="entry name" value="Small_GTP-bd"/>
</dbReference>
<dbReference type="InterPro" id="IPR015760">
    <property type="entry name" value="TIF_IF2"/>
</dbReference>
<dbReference type="InterPro" id="IPR023115">
    <property type="entry name" value="TIF_IF2_dom3"/>
</dbReference>
<dbReference type="Pfam" id="PF00009">
    <property type="entry name" value="GTP_EFTU"/>
    <property type="match status" value="1"/>
</dbReference>
<keyword evidence="4" id="KW-0648">Protein biosynthesis</keyword>
<dbReference type="NCBIfam" id="TIGR00231">
    <property type="entry name" value="small_GTP"/>
    <property type="match status" value="1"/>
</dbReference>
<sequence>MSAKNNNIYNSIFFDKLNTDRNIDSSCLILYNPKRIQSNEILLKLHKKLYYPNSIQDTTEISYPKNLNTRSEKKHKNSKNLLIDRLDLKKYKNKPKIKSRSQIQINNNDLHIDYNNEIQSPLDVEEVRSFKQIKTKKITKTSQERKLEIQKNHVISQRNASESIQKVDSNQILFKSSVSVYELANVLSISEIEVIKYLFLKGIRVTINTILPLETAKLVAETYGFSVSISTEIHYMQDCTSVRHNTKEPIILNKRAPIVALLGHVDHGKTTLLDTICQINVSQKEQGGITQTICAYEIKINNQLGIDKLIFLDTPGHSAFSTMRAISTQVTDICILVVAADDGLQEQTLEIIKRLKSNKISYIVAINKIDKPDANISKIRQELADLEIIGQDKGGSIPVIEVSGLTHKNVDKLLNTIIDLANSKNLTATSKACALGTILDSYLNPTKGPIANLIVQDGTLQTGDLLVSGNTVSKIRAIIDNKNNQVEYTGPSSVVEILGLSNILCSGDSFYVIKNDKFIKKELYQKNKNVKHSSIYNKFTSSYFYFNSNNQSYDENNKYINLILKTETQSSIDALLKAFNDIPQKKVRLNIMSIAIGQITINDIKFASVSNSIIVSFTNCSNSLTFSTKREAEKLNIFISNFTVIYDLLEYLKNLMLDLVDIEYKEHLIGHAIVKNIFTINKGVVAGCYVISGKLKQNSYIRVIRNKNIIHNGKLSSLKRVKEEVLQVLQGYECGLLSENFHMWQKKDEIIAYELIPQTKKL</sequence>
<evidence type="ECO:0000256" key="4">
    <source>
        <dbReference type="ARBA" id="ARBA00022917"/>
    </source>
</evidence>
<accession>A0A1C9CAC4</accession>
<dbReference type="InterPro" id="IPR053905">
    <property type="entry name" value="EF-G-like_DII"/>
</dbReference>
<reference evidence="9" key="2">
    <citation type="journal article" date="2018" name="PLoS ONE">
        <title>Plastid genome analysis of three Nemaliophycidae red algal species suggests environmental adaptation for iron limited habitats.</title>
        <authorList>
            <person name="Cho C.H."/>
            <person name="Choi J.W."/>
            <person name="Lam D.W."/>
            <person name="Kim K.M."/>
            <person name="Yoon H.S."/>
        </authorList>
    </citation>
    <scope>NUCLEOTIDE SEQUENCE</scope>
</reference>
<evidence type="ECO:0000313" key="9">
    <source>
        <dbReference type="EMBL" id="AOM65326.1"/>
    </source>
</evidence>
<keyword evidence="5" id="KW-0342">GTP-binding</keyword>
<dbReference type="Pfam" id="PF22042">
    <property type="entry name" value="EF-G_D2"/>
    <property type="match status" value="1"/>
</dbReference>
<name>A0A1C9CAC4_9FLOR</name>
<dbReference type="InterPro" id="IPR027417">
    <property type="entry name" value="P-loop_NTPase"/>
</dbReference>